<sequence length="659" mass="76380">MVPWRRAAACAFALLADAERPRPAPRVLLSRPRQAAGARYYPVRQLLDCEGSNFSTPWRSFREKVAANAREGFPVDAELLTWAKQIHSMWEDVAPLRSMTQVKVLTRQSSVEDLGDFCLFAYASSLFLIFRHELEPKHLQDLKDIMGWTEWPLDFSESSGWPAYWRMAPVHMEKMFQRGDLSFSLEDPWGREEQHLPTPSVEEAEAALMQWMETSRSLSRPQPFSAQQLAHHVSQRLLRLLVAGHHMGSSIEPYTMLKTALENANLDLEVQFHGQRHPTVTMACTVFGFCHENKELSDWMRKWEWKHSWEDDYEWMRDQWPEALEGLAAVLKSDSFFSRVQLVVCGGPAWFCTMLRAVKAVPMLLYFAWPMVPHIPPSLRPQFLLQIQTLAQATSPPAVMVVANWILAAQFALQVRLPTPVQRVHGLYTQQQHSPVPAPNGNHRIMFSRLGVWTGGSGPALLELLWSFFYEENEKRHFPYEPVFLSVRVRAVATIFDVTYEEMSQFYACVYWPWDVMMMLFNELYTMLVPLFVPDKQWVVTSMLWALKHSTQNWWHIRAKNVRSTLPSADGPDADFPVPEPWIDDAEHRGMEQAAYWYSLTDFEQFPHLTRFRSFAELMEQLPALRTEEVTEGMRKFNEETLASSLDFYRWAAAALLKT</sequence>
<dbReference type="OrthoDB" id="434875at2759"/>
<comment type="caution">
    <text evidence="1">The sequence shown here is derived from an EMBL/GenBank/DDBJ whole genome shotgun (WGS) entry which is preliminary data.</text>
</comment>
<reference evidence="2" key="2">
    <citation type="submission" date="2024-04" db="EMBL/GenBank/DDBJ databases">
        <authorList>
            <person name="Chen Y."/>
            <person name="Shah S."/>
            <person name="Dougan E. K."/>
            <person name="Thang M."/>
            <person name="Chan C."/>
        </authorList>
    </citation>
    <scope>NUCLEOTIDE SEQUENCE [LARGE SCALE GENOMIC DNA]</scope>
</reference>
<protein>
    <submittedName>
        <fullName evidence="3">Ankyrin repeat domain-containing protein 17</fullName>
    </submittedName>
</protein>
<dbReference type="EMBL" id="CAMXCT030000245">
    <property type="protein sequence ID" value="CAL4763425.1"/>
    <property type="molecule type" value="Genomic_DNA"/>
</dbReference>
<proteinExistence type="predicted"/>
<evidence type="ECO:0000313" key="1">
    <source>
        <dbReference type="EMBL" id="CAI3976113.1"/>
    </source>
</evidence>
<evidence type="ECO:0000313" key="3">
    <source>
        <dbReference type="EMBL" id="CAL4763425.1"/>
    </source>
</evidence>
<dbReference type="AlphaFoldDB" id="A0A9P1FH91"/>
<gene>
    <name evidence="1" type="ORF">C1SCF055_LOCUS4366</name>
</gene>
<keyword evidence="4" id="KW-1185">Reference proteome</keyword>
<evidence type="ECO:0000313" key="4">
    <source>
        <dbReference type="Proteomes" id="UP001152797"/>
    </source>
</evidence>
<name>A0A9P1FH91_9DINO</name>
<organism evidence="1">
    <name type="scientific">Cladocopium goreaui</name>
    <dbReference type="NCBI Taxonomy" id="2562237"/>
    <lineage>
        <taxon>Eukaryota</taxon>
        <taxon>Sar</taxon>
        <taxon>Alveolata</taxon>
        <taxon>Dinophyceae</taxon>
        <taxon>Suessiales</taxon>
        <taxon>Symbiodiniaceae</taxon>
        <taxon>Cladocopium</taxon>
    </lineage>
</organism>
<reference evidence="1" key="1">
    <citation type="submission" date="2022-10" db="EMBL/GenBank/DDBJ databases">
        <authorList>
            <person name="Chen Y."/>
            <person name="Dougan E. K."/>
            <person name="Chan C."/>
            <person name="Rhodes N."/>
            <person name="Thang M."/>
        </authorList>
    </citation>
    <scope>NUCLEOTIDE SEQUENCE</scope>
</reference>
<dbReference type="EMBL" id="CAMXCT020000245">
    <property type="protein sequence ID" value="CAL1129488.1"/>
    <property type="molecule type" value="Genomic_DNA"/>
</dbReference>
<dbReference type="Proteomes" id="UP001152797">
    <property type="component" value="Unassembled WGS sequence"/>
</dbReference>
<accession>A0A9P1FH91</accession>
<evidence type="ECO:0000313" key="2">
    <source>
        <dbReference type="EMBL" id="CAL1129488.1"/>
    </source>
</evidence>
<dbReference type="EMBL" id="CAMXCT010000245">
    <property type="protein sequence ID" value="CAI3976113.1"/>
    <property type="molecule type" value="Genomic_DNA"/>
</dbReference>